<comment type="caution">
    <text evidence="6">The sequence shown here is derived from an EMBL/GenBank/DDBJ whole genome shotgun (WGS) entry which is preliminary data.</text>
</comment>
<name>A0A851NWV7_9GALL</name>
<feature type="non-terminal residue" evidence="6">
    <location>
        <position position="1"/>
    </location>
</feature>
<evidence type="ECO:0000259" key="4">
    <source>
        <dbReference type="Pfam" id="PF26103"/>
    </source>
</evidence>
<feature type="region of interest" description="Disordered" evidence="3">
    <location>
        <begin position="88"/>
        <end position="139"/>
    </location>
</feature>
<feature type="compositionally biased region" description="Basic and acidic residues" evidence="3">
    <location>
        <begin position="103"/>
        <end position="125"/>
    </location>
</feature>
<proteinExistence type="inferred from homology"/>
<sequence length="2582" mass="292704">MAEAVRAPRRGRPKGKAKEKKKRSNEESRIQESDDVFLPPVAEVSSQAIKVQVEQPEFTEIQLSEEPEDGKTVTDVCDIPLSNLTLANEGSSTVAVEPSADGEESKAGPSHEECGGDVEKSEKSKLGKPPSPVETVARGSGNSDVLVSTFHSSAVASQTVVGIARGKGTEGIQDAKNPLVHFPEKHPLSTSQLCERSKTRVHRLGLKPIYPDLSAELSYERPTIMAVKPLLHNERLYPELPTEPELVPFTREQLKIFEPCSWLENVDSYAEEFESVAHQDRHEFYELLLNYMRCRKQLLLAEAELQAMTTDCQNVKGRLWTFKEEQKTVQGVCADQCKVTGHHRYQTVELNEGVLGELKKLFEAKAEHVHQTLALHSYTSVLSRLQVESYVYRLLNSSSLLRSVALQQEQVSKQSENLSSDLSHLKECISVLFSFTRRVIEDPQFQSDLLMWLQRLVSVLQRIGCPGDHLFLFNHILRCPAGIGEWAVPFIQIKVLDNPSGVFHFMQSLALLMSPVKNRADFMCHMKPNERKSSSSSGKESGNWTLVDEGGEEDEDPETSWILLLEDDLIVLLSQFPFHELFQHFLGFKSAGTYFPEKTTSQEMMKIFAFANSLVELLSVGLETFNRARYRQFVKRIGQLIKMTLCHVSDHWAQYVSGNKQYGSIGHPYSVEKLQLEFDELFFRAVLHVLKAKRLGVWLFMSEMPYGTLSSNMLWKLFFVMHCAENEHLEKLCSTLQPADCKQRLKDPQHLESFEKYLQSMNCSEEICLLTTFAQMAQTKRADIDEDFIKIIVLEIYEVSYVSLSTRETFSKVGRELLGAIASIHIQIISVLLDRVRETIEKVGMVSLYLFKELPLYLWKPSSSEIALIRDWLLNYSLTTVENKLACVILEGLNWGFGEQQDLLHLDPSVHSEVALMVLEAYLKYLSQKPYAGLLSESIKQVSYLASIVRYGETPETSFNQWAWSLILRLKLHRNDRGMQHGWPAVPVSDSVLDMTESVTLHPLLKAVKTGIPIGCYLALAMTTLGHRQVIEKFCAEGIPLLGVLIQSRYLRTVVHVLDKILPVFYSCQYYLLKNEQFLSHVQLFLHLDSGVPQGMTQQVTHKVTQHLTGANYGENVKLLSSMIQTHIFLSDQPNGVGPAAVLEFWVQALTSQQLWHRDRATLYLLDHLCKAAFQYSQEDCVQKLLYQQHKNALGYHCDKGLLSSLVSWIVAGNVTPSFVEGNANSSQVWFAWMVLNMESIFEEDSQLRRVVEGELVIHGLSPDQALKKAQAQLKLPIVPSLQRLMIYRWAHQALATPADHPLMPLIWQKFFLLYLHRPGPQYGLPVDGCIGRRFFQSAAHVNLLTEMKQRLTEVADFHHAASKALKVESPVESSDKSPEKATCLPDYLTSPELHKELVRLCNVLILWLDEESFQKGDTYIPSLPKQYDAYRLAKIMQNQQDLWMEFVNVELIHHEFQEAINLWTRAQLESHTTASVSAGQTDFTNPSSAKERIMNNLKKFDMPKPPLPLQPMKAPVPVISSASLISQKEAVQLTHTDLKVLQCHAKTAALWESQHVALNNDILDTIPKLYVNREEQITLHLECRGASNKGCQGAALVTIQFEGKHKNEAVSQQLHALRKEVRQLQAEATKPPSLGVVEAAVHVENFITALINIYKVQPMPAIKKVGISLFFIVVEYVCDETQRNPPTRQFFTSCIEILGQVFISGTKSECKRLLQTILHNRRLCTLLSPYFTPVASPDEFVSLYEKVVTFLSEDNSDVVFMLLTKFDLMQWLSVTKPPLSERTRLLESIHLALNACGLEPEEDILMPFNIFCKHWTNLLQYQFPDHYSDFLRLFVQSSSEQLLSPDCWKASLKALGCGSPVTEQRSFKKTDCMESPVLRDAGEILLSAEQVRETIEWLSTSFCKLRLASVDFRTFGLFSKWSPYVAEVNTFLEYLTKRLIETEVVSLAQEPVGSNRILTALQSLYSVIAGLFKPWILVLDKEDASNQSCYPWLESDTPVASGMVRLFTDCIKFLHESFKDKLLPSHHGALWLHLMYYCGCCTAPKMPEFILYTFHAEFRWLPWKEMHPDQLLMEEFFKVERGSPKSCFLFLGYVLCEINWVSVLSDAWNPSPHPQTHNMIVCLLYMMVLLAKEEQLLGKEESPLINLLGQTSSLPWQLVGISSYQSIISYCNSHYPPSVILAKDAASELIVKLLKISAGFGTSSDGHVHLDATLKCRAYIRQVVQFLSTLEQSGKITLVVLEQEMSKLLDDIVIFNPPDMDLQTRHMALSSLFTETLMMMNNSSVATAESLRGSLRKWVDSKVHGMLAMPLLTAACQSLASVRHMAETTEACITSYFNLPYHQDLGWGPILASLQVPELTMEEFLQECLSLGSYLTLYVYLLQCLNTDQTLPNEMRILITISKWLEQVYPSSAKEEAKLFLWWHKAMQLSLIQMEQDDAILMESVIRTLLSIQGRQSQLAEERLTSGILGAIGLGRRSPLSPRFRVVARSLSAFLLVQIPAESQVRLKAGSEPKLSQKAQQALNALESMASNKQYMDYQEQISQASLFIKHPEHCLQDGNNLLALLVNTLYPEVHYLDCIR</sequence>
<keyword evidence="7" id="KW-1185">Reference proteome</keyword>
<dbReference type="PANTHER" id="PTHR31139:SF4">
    <property type="entry name" value="ECTOPIC P GRANULES PROTEIN 5 HOMOLOG"/>
    <property type="match status" value="1"/>
</dbReference>
<feature type="non-terminal residue" evidence="6">
    <location>
        <position position="2582"/>
    </location>
</feature>
<dbReference type="Pfam" id="PF26103">
    <property type="entry name" value="TPR_Epg5"/>
    <property type="match status" value="1"/>
</dbReference>
<gene>
    <name evidence="6" type="primary">Epg5</name>
    <name evidence="6" type="ORF">PENPIL_R07178</name>
</gene>
<protein>
    <submittedName>
        <fullName evidence="6">EPG5 protein</fullName>
    </submittedName>
</protein>
<feature type="region of interest" description="Disordered" evidence="3">
    <location>
        <begin position="528"/>
        <end position="554"/>
    </location>
</feature>
<evidence type="ECO:0000256" key="3">
    <source>
        <dbReference type="SAM" id="MobiDB-lite"/>
    </source>
</evidence>
<feature type="domain" description="Epg5-like TPR" evidence="5">
    <location>
        <begin position="1243"/>
        <end position="1449"/>
    </location>
</feature>
<dbReference type="EMBL" id="WBMW01003444">
    <property type="protein sequence ID" value="NXC44984.1"/>
    <property type="molecule type" value="Genomic_DNA"/>
</dbReference>
<dbReference type="PANTHER" id="PTHR31139">
    <property type="entry name" value="ECTOPIC P GRANULES PROTEIN 5 HOMOLOG"/>
    <property type="match status" value="1"/>
</dbReference>
<dbReference type="OrthoDB" id="75419at2759"/>
<dbReference type="InterPro" id="IPR059030">
    <property type="entry name" value="TPR_Epg5_mid"/>
</dbReference>
<dbReference type="InterPro" id="IPR058750">
    <property type="entry name" value="TPR_Epg5"/>
</dbReference>
<dbReference type="GO" id="GO:0005737">
    <property type="term" value="C:cytoplasm"/>
    <property type="evidence" value="ECO:0007669"/>
    <property type="project" value="TreeGrafter"/>
</dbReference>
<organism evidence="6 7">
    <name type="scientific">Penelope pileata</name>
    <dbReference type="NCBI Taxonomy" id="1118817"/>
    <lineage>
        <taxon>Eukaryota</taxon>
        <taxon>Metazoa</taxon>
        <taxon>Chordata</taxon>
        <taxon>Craniata</taxon>
        <taxon>Vertebrata</taxon>
        <taxon>Euteleostomi</taxon>
        <taxon>Archelosauria</taxon>
        <taxon>Archosauria</taxon>
        <taxon>Dinosauria</taxon>
        <taxon>Saurischia</taxon>
        <taxon>Theropoda</taxon>
        <taxon>Coelurosauria</taxon>
        <taxon>Aves</taxon>
        <taxon>Neognathae</taxon>
        <taxon>Galloanserae</taxon>
        <taxon>Galliformes</taxon>
        <taxon>Cracidae</taxon>
        <taxon>Penelope</taxon>
    </lineage>
</organism>
<dbReference type="Proteomes" id="UP000613066">
    <property type="component" value="Unassembled WGS sequence"/>
</dbReference>
<evidence type="ECO:0000256" key="1">
    <source>
        <dbReference type="ARBA" id="ARBA00010948"/>
    </source>
</evidence>
<feature type="domain" description="Epg5-like central TPR repeats" evidence="4">
    <location>
        <begin position="1707"/>
        <end position="2101"/>
    </location>
</feature>
<evidence type="ECO:0000256" key="2">
    <source>
        <dbReference type="ARBA" id="ARBA00023006"/>
    </source>
</evidence>
<accession>A0A851NWV7</accession>
<dbReference type="InterPro" id="IPR051436">
    <property type="entry name" value="Autophagy-related_EPG5"/>
</dbReference>
<evidence type="ECO:0000313" key="6">
    <source>
        <dbReference type="EMBL" id="NXC44984.1"/>
    </source>
</evidence>
<evidence type="ECO:0000259" key="5">
    <source>
        <dbReference type="Pfam" id="PF26573"/>
    </source>
</evidence>
<evidence type="ECO:0000313" key="7">
    <source>
        <dbReference type="Proteomes" id="UP000613066"/>
    </source>
</evidence>
<dbReference type="Pfam" id="PF26106">
    <property type="entry name" value="TPR_Epg5_C"/>
    <property type="match status" value="1"/>
</dbReference>
<reference evidence="6" key="1">
    <citation type="submission" date="2019-09" db="EMBL/GenBank/DDBJ databases">
        <title>Bird 10,000 Genomes (B10K) Project - Family phase.</title>
        <authorList>
            <person name="Zhang G."/>
        </authorList>
    </citation>
    <scope>NUCLEOTIDE SEQUENCE</scope>
    <source>
        <strain evidence="6">B10K-DU-001-08</strain>
        <tissue evidence="6">Muscle</tissue>
    </source>
</reference>
<dbReference type="Pfam" id="PF26573">
    <property type="entry name" value="TPR_Epg5_2"/>
    <property type="match status" value="1"/>
</dbReference>
<keyword evidence="2" id="KW-0072">Autophagy</keyword>
<feature type="region of interest" description="Disordered" evidence="3">
    <location>
        <begin position="1"/>
        <end position="40"/>
    </location>
</feature>
<feature type="compositionally biased region" description="Basic residues" evidence="3">
    <location>
        <begin position="7"/>
        <end position="23"/>
    </location>
</feature>
<dbReference type="GO" id="GO:0097352">
    <property type="term" value="P:autophagosome maturation"/>
    <property type="evidence" value="ECO:0007669"/>
    <property type="project" value="TreeGrafter"/>
</dbReference>
<comment type="similarity">
    <text evidence="1">Belongs to the EPG5 family.</text>
</comment>